<evidence type="ECO:0000313" key="2">
    <source>
        <dbReference type="Proteomes" id="UP001172386"/>
    </source>
</evidence>
<dbReference type="EMBL" id="JAPDRQ010000138">
    <property type="protein sequence ID" value="KAJ9653883.1"/>
    <property type="molecule type" value="Genomic_DNA"/>
</dbReference>
<name>A0ACC3A1S3_9EURO</name>
<comment type="caution">
    <text evidence="1">The sequence shown here is derived from an EMBL/GenBank/DDBJ whole genome shotgun (WGS) entry which is preliminary data.</text>
</comment>
<protein>
    <submittedName>
        <fullName evidence="1">Uncharacterized protein</fullName>
    </submittedName>
</protein>
<organism evidence="1 2">
    <name type="scientific">Neophaeococcomyces mojaviensis</name>
    <dbReference type="NCBI Taxonomy" id="3383035"/>
    <lineage>
        <taxon>Eukaryota</taxon>
        <taxon>Fungi</taxon>
        <taxon>Dikarya</taxon>
        <taxon>Ascomycota</taxon>
        <taxon>Pezizomycotina</taxon>
        <taxon>Eurotiomycetes</taxon>
        <taxon>Chaetothyriomycetidae</taxon>
        <taxon>Chaetothyriales</taxon>
        <taxon>Chaetothyriales incertae sedis</taxon>
        <taxon>Neophaeococcomyces</taxon>
    </lineage>
</organism>
<sequence length="587" mass="64957">MARPHSFLYTLFAVSSLIVILNAQNETRYNPAIPGWHSDPSCVFVPDWNETTFCTSSTFLLTPGLPIHASQDLVNWKLISHALSRKNQYPAFDQSLAQTDGIWAATVRYHQGTFFIITMYKNNVEQLQTGLIFNTTDPYDNNAWNGPIRYETEYIDPDLFWDDDGTAYVATSGINLQTADLTTGTFGESRSIWNGSTGVYLEGPHLYKKDGYYYILAAEGGSGINHTVIIARSKHIFGPYENHSGNPVLTNKNTSRYFQNVGHADLFQDALGHWWASALAWRSGPLAVTYPMGRETVLTPVTWNEGAWPIFSPICGIESGWYLPVAKENSCHGTCVGDADIIDFEPGSPIPSHFGYWRWPVPDSYTISPSGHPGTLQLTPSPLSISAGYENLTLGYQVDNLTLIMRLQTDTLFQYSVDVFFTPEIEHEEVGVTLYLNQVQNMALGVIMLPISTTTNLTTNPTLAPHLRFVVSGLGGLEKNIPKPFVTPVPDSWLKDPIRLFVRAENETHYTFTAASSSSPYEIIPMGIAPATIVSGGTGDFTGSLVGAYATTNGRNGSSPAYISRWRYQGLAQAVGNQEYIPSRFNY</sequence>
<dbReference type="Proteomes" id="UP001172386">
    <property type="component" value="Unassembled WGS sequence"/>
</dbReference>
<keyword evidence="2" id="KW-1185">Reference proteome</keyword>
<evidence type="ECO:0000313" key="1">
    <source>
        <dbReference type="EMBL" id="KAJ9653883.1"/>
    </source>
</evidence>
<gene>
    <name evidence="1" type="ORF">H2198_006992</name>
</gene>
<reference evidence="1" key="1">
    <citation type="submission" date="2022-10" db="EMBL/GenBank/DDBJ databases">
        <title>Culturing micro-colonial fungi from biological soil crusts in the Mojave desert and describing Neophaeococcomyces mojavensis, and introducing the new genera and species Taxawa tesnikishii.</title>
        <authorList>
            <person name="Kurbessoian T."/>
            <person name="Stajich J.E."/>
        </authorList>
    </citation>
    <scope>NUCLEOTIDE SEQUENCE</scope>
    <source>
        <strain evidence="1">JES_112</strain>
    </source>
</reference>
<proteinExistence type="predicted"/>
<accession>A0ACC3A1S3</accession>